<comment type="subcellular location">
    <subcellularLocation>
        <location evidence="1">Cell membrane</location>
        <topology evidence="1">Multi-pass membrane protein</topology>
    </subcellularLocation>
</comment>
<keyword evidence="2" id="KW-1003">Cell membrane</keyword>
<sequence length="468" mass="46863">MRVPAAEDEPRRTDLRLVLVGAAAWAGALLARAYGGPAVLVPVLLVPVVVLGVVATRRRAPAALVTVLGVLVALGAGAGATVLRAASVAQSPVTALAAEGAAVTLTGRVVTDPRLVPGRFGDLVVVRLDVRDVIGRGERSLLSAPALVLGGPEWASVELELGSEVRTTGRLSVADDPDLSALLLGARAPEVVAPPGPAWRAATHLRTSIRTAVDHRPPEQAALVPALVDGDDAGLDPALAADFATTGLTHLTAVSGTNLTLVVGFLLVLARWAGVRGRWLMLVGALGVVGFVLLARTEPSVLRAAAMGTVGLLAFGLDGRDRALRALGLAVLVLVLLQPHLAAAPGFALSVLATAGIVLLGPGMRDALAGWMPRVLAEAVAVPLAAQLACTPVVAAISGQVSLVAVGANLLVGPVVAPATVLGLVAGLVGLPGGSPPRCRAGPARSRPGASGGSSSSPGGVPTCRCPR</sequence>
<feature type="transmembrane region" description="Helical" evidence="7">
    <location>
        <begin position="403"/>
        <end position="431"/>
    </location>
</feature>
<dbReference type="InterPro" id="IPR052159">
    <property type="entry name" value="Competence_DNA_uptake"/>
</dbReference>
<dbReference type="RefSeq" id="WP_246535940.1">
    <property type="nucleotide sequence ID" value="NZ_CP075371.1"/>
</dbReference>
<gene>
    <name evidence="9" type="primary">comEC_1</name>
    <name evidence="9" type="ORF">ENKNEFLB_01955</name>
</gene>
<feature type="transmembrane region" description="Helical" evidence="7">
    <location>
        <begin position="301"/>
        <end position="317"/>
    </location>
</feature>
<keyword evidence="4 7" id="KW-1133">Transmembrane helix</keyword>
<reference evidence="9 10" key="1">
    <citation type="submission" date="2021-05" db="EMBL/GenBank/DDBJ databases">
        <title>Complete genome of Nocardioides aquaticus KCTC 9944T isolated from meromictic and hypersaline Ekho Lake, Antarctica.</title>
        <authorList>
            <person name="Hwang K."/>
            <person name="Kim K.M."/>
            <person name="Choe H."/>
        </authorList>
    </citation>
    <scope>NUCLEOTIDE SEQUENCE [LARGE SCALE GENOMIC DNA]</scope>
    <source>
        <strain evidence="9 10">KCTC 9944</strain>
    </source>
</reference>
<feature type="transmembrane region" description="Helical" evidence="7">
    <location>
        <begin position="279"/>
        <end position="295"/>
    </location>
</feature>
<evidence type="ECO:0000259" key="8">
    <source>
        <dbReference type="Pfam" id="PF03772"/>
    </source>
</evidence>
<feature type="transmembrane region" description="Helical" evidence="7">
    <location>
        <begin position="39"/>
        <end position="56"/>
    </location>
</feature>
<feature type="region of interest" description="Disordered" evidence="6">
    <location>
        <begin position="438"/>
        <end position="468"/>
    </location>
</feature>
<evidence type="ECO:0000256" key="6">
    <source>
        <dbReference type="SAM" id="MobiDB-lite"/>
    </source>
</evidence>
<dbReference type="InterPro" id="IPR004477">
    <property type="entry name" value="ComEC_N"/>
</dbReference>
<feature type="transmembrane region" description="Helical" evidence="7">
    <location>
        <begin position="324"/>
        <end position="341"/>
    </location>
</feature>
<dbReference type="NCBIfam" id="TIGR00360">
    <property type="entry name" value="ComEC_N-term"/>
    <property type="match status" value="1"/>
</dbReference>
<accession>A0ABX8EGC3</accession>
<feature type="transmembrane region" description="Helical" evidence="7">
    <location>
        <begin position="63"/>
        <end position="83"/>
    </location>
</feature>
<proteinExistence type="predicted"/>
<evidence type="ECO:0000256" key="1">
    <source>
        <dbReference type="ARBA" id="ARBA00004651"/>
    </source>
</evidence>
<evidence type="ECO:0000256" key="7">
    <source>
        <dbReference type="SAM" id="Phobius"/>
    </source>
</evidence>
<keyword evidence="10" id="KW-1185">Reference proteome</keyword>
<organism evidence="9 10">
    <name type="scientific">Nocardioides aquaticus</name>
    <dbReference type="NCBI Taxonomy" id="160826"/>
    <lineage>
        <taxon>Bacteria</taxon>
        <taxon>Bacillati</taxon>
        <taxon>Actinomycetota</taxon>
        <taxon>Actinomycetes</taxon>
        <taxon>Propionibacteriales</taxon>
        <taxon>Nocardioidaceae</taxon>
        <taxon>Nocardioides</taxon>
    </lineage>
</organism>
<evidence type="ECO:0000256" key="3">
    <source>
        <dbReference type="ARBA" id="ARBA00022692"/>
    </source>
</evidence>
<evidence type="ECO:0000256" key="5">
    <source>
        <dbReference type="ARBA" id="ARBA00023136"/>
    </source>
</evidence>
<feature type="transmembrane region" description="Helical" evidence="7">
    <location>
        <begin position="15"/>
        <end position="33"/>
    </location>
</feature>
<keyword evidence="5 7" id="KW-0472">Membrane</keyword>
<dbReference type="PANTHER" id="PTHR30619:SF1">
    <property type="entry name" value="RECOMBINATION PROTEIN 2"/>
    <property type="match status" value="1"/>
</dbReference>
<dbReference type="PANTHER" id="PTHR30619">
    <property type="entry name" value="DNA INTERNALIZATION/COMPETENCE PROTEIN COMEC/REC2"/>
    <property type="match status" value="1"/>
</dbReference>
<name>A0ABX8EGC3_9ACTN</name>
<feature type="domain" description="ComEC/Rec2-related protein" evidence="8">
    <location>
        <begin position="227"/>
        <end position="432"/>
    </location>
</feature>
<dbReference type="Proteomes" id="UP000679307">
    <property type="component" value="Chromosome"/>
</dbReference>
<feature type="transmembrane region" description="Helical" evidence="7">
    <location>
        <begin position="251"/>
        <end position="272"/>
    </location>
</feature>
<protein>
    <submittedName>
        <fullName evidence="9">ComE operon protein 3</fullName>
    </submittedName>
</protein>
<dbReference type="EMBL" id="CP075371">
    <property type="protein sequence ID" value="QVT79572.1"/>
    <property type="molecule type" value="Genomic_DNA"/>
</dbReference>
<evidence type="ECO:0000256" key="4">
    <source>
        <dbReference type="ARBA" id="ARBA00022989"/>
    </source>
</evidence>
<evidence type="ECO:0000313" key="9">
    <source>
        <dbReference type="EMBL" id="QVT79572.1"/>
    </source>
</evidence>
<feature type="transmembrane region" description="Helical" evidence="7">
    <location>
        <begin position="375"/>
        <end position="397"/>
    </location>
</feature>
<dbReference type="Pfam" id="PF03772">
    <property type="entry name" value="Competence"/>
    <property type="match status" value="1"/>
</dbReference>
<keyword evidence="3 7" id="KW-0812">Transmembrane</keyword>
<evidence type="ECO:0000256" key="2">
    <source>
        <dbReference type="ARBA" id="ARBA00022475"/>
    </source>
</evidence>
<evidence type="ECO:0000313" key="10">
    <source>
        <dbReference type="Proteomes" id="UP000679307"/>
    </source>
</evidence>
<feature type="compositionally biased region" description="Low complexity" evidence="6">
    <location>
        <begin position="438"/>
        <end position="460"/>
    </location>
</feature>